<keyword evidence="6" id="KW-1185">Reference proteome</keyword>
<dbReference type="EMBL" id="BMGJ01000002">
    <property type="protein sequence ID" value="GGD54674.1"/>
    <property type="molecule type" value="Genomic_DNA"/>
</dbReference>
<organism evidence="5 6">
    <name type="scientific">Lacimicrobium alkaliphilum</name>
    <dbReference type="NCBI Taxonomy" id="1526571"/>
    <lineage>
        <taxon>Bacteria</taxon>
        <taxon>Pseudomonadati</taxon>
        <taxon>Pseudomonadota</taxon>
        <taxon>Gammaproteobacteria</taxon>
        <taxon>Alteromonadales</taxon>
        <taxon>Alteromonadaceae</taxon>
        <taxon>Lacimicrobium</taxon>
    </lineage>
</organism>
<keyword evidence="3 5" id="KW-0012">Acyltransferase</keyword>
<dbReference type="PANTHER" id="PTHR10434">
    <property type="entry name" value="1-ACYL-SN-GLYCEROL-3-PHOSPHATE ACYLTRANSFERASE"/>
    <property type="match status" value="1"/>
</dbReference>
<evidence type="ECO:0000259" key="4">
    <source>
        <dbReference type="SMART" id="SM00563"/>
    </source>
</evidence>
<evidence type="ECO:0000313" key="5">
    <source>
        <dbReference type="EMBL" id="GGD54674.1"/>
    </source>
</evidence>
<dbReference type="PANTHER" id="PTHR10434:SF9">
    <property type="entry name" value="PHOSPHOLIPID_GLYCEROL ACYLTRANSFERASE DOMAIN-CONTAINING PROTEIN"/>
    <property type="match status" value="1"/>
</dbReference>
<comment type="caution">
    <text evidence="5">The sequence shown here is derived from an EMBL/GenBank/DDBJ whole genome shotgun (WGS) entry which is preliminary data.</text>
</comment>
<dbReference type="GO" id="GO:0016746">
    <property type="term" value="F:acyltransferase activity"/>
    <property type="evidence" value="ECO:0007669"/>
    <property type="project" value="UniProtKB-KW"/>
</dbReference>
<evidence type="ECO:0000256" key="2">
    <source>
        <dbReference type="ARBA" id="ARBA00022679"/>
    </source>
</evidence>
<dbReference type="CDD" id="cd07988">
    <property type="entry name" value="LPLAT_ABO13168-like"/>
    <property type="match status" value="1"/>
</dbReference>
<dbReference type="Pfam" id="PF01553">
    <property type="entry name" value="Acyltransferase"/>
    <property type="match status" value="1"/>
</dbReference>
<dbReference type="Proteomes" id="UP000614272">
    <property type="component" value="Unassembled WGS sequence"/>
</dbReference>
<gene>
    <name evidence="5" type="ORF">GCM10011357_07970</name>
</gene>
<keyword evidence="2" id="KW-0808">Transferase</keyword>
<sequence>MTLGPDVPRRGGRFSRWLGFTVLRLMGWKLEGEFPNLNRFVGCVAPHTSNWDFVIGLATVFALRLNVSFLGKHSLFVGPLGWWMRRMGGIAVNRSASHGVVQQVSERIAAEPTILAVAPEGTRKKVRHWKTGFLHIAKASGVPVLLIYFDYKRKVIGFGPLMKIGDDTDSEMAKIRAFYADVTARHPDKV</sequence>
<accession>A0ABQ1R1B5</accession>
<evidence type="ECO:0000256" key="1">
    <source>
        <dbReference type="ARBA" id="ARBA00005189"/>
    </source>
</evidence>
<reference evidence="6" key="1">
    <citation type="journal article" date="2019" name="Int. J. Syst. Evol. Microbiol.">
        <title>The Global Catalogue of Microorganisms (GCM) 10K type strain sequencing project: providing services to taxonomists for standard genome sequencing and annotation.</title>
        <authorList>
            <consortium name="The Broad Institute Genomics Platform"/>
            <consortium name="The Broad Institute Genome Sequencing Center for Infectious Disease"/>
            <person name="Wu L."/>
            <person name="Ma J."/>
        </authorList>
    </citation>
    <scope>NUCLEOTIDE SEQUENCE [LARGE SCALE GENOMIC DNA]</scope>
    <source>
        <strain evidence="6">CGMCC 1.12923</strain>
    </source>
</reference>
<dbReference type="SMART" id="SM00563">
    <property type="entry name" value="PlsC"/>
    <property type="match status" value="1"/>
</dbReference>
<dbReference type="SUPFAM" id="SSF69593">
    <property type="entry name" value="Glycerol-3-phosphate (1)-acyltransferase"/>
    <property type="match status" value="1"/>
</dbReference>
<evidence type="ECO:0000313" key="6">
    <source>
        <dbReference type="Proteomes" id="UP000614272"/>
    </source>
</evidence>
<protein>
    <submittedName>
        <fullName evidence="5">Acyltransferase</fullName>
    </submittedName>
</protein>
<comment type="pathway">
    <text evidence="1">Lipid metabolism.</text>
</comment>
<name>A0ABQ1R1B5_9ALTE</name>
<proteinExistence type="predicted"/>
<feature type="domain" description="Phospholipid/glycerol acyltransferase" evidence="4">
    <location>
        <begin position="41"/>
        <end position="152"/>
    </location>
</feature>
<dbReference type="InterPro" id="IPR002123">
    <property type="entry name" value="Plipid/glycerol_acylTrfase"/>
</dbReference>
<evidence type="ECO:0000256" key="3">
    <source>
        <dbReference type="ARBA" id="ARBA00023315"/>
    </source>
</evidence>